<reference evidence="5 6" key="1">
    <citation type="submission" date="2020-10" db="EMBL/GenBank/DDBJ databases">
        <title>The Coptis chinensis genome and diversification of protoberbering-type alkaloids.</title>
        <authorList>
            <person name="Wang B."/>
            <person name="Shu S."/>
            <person name="Song C."/>
            <person name="Liu Y."/>
        </authorList>
    </citation>
    <scope>NUCLEOTIDE SEQUENCE [LARGE SCALE GENOMIC DNA]</scope>
    <source>
        <strain evidence="5">HL-2020</strain>
        <tissue evidence="5">Leaf</tissue>
    </source>
</reference>
<accession>A0A835HR87</accession>
<dbReference type="Gene3D" id="3.40.50.1820">
    <property type="entry name" value="alpha/beta hydrolase"/>
    <property type="match status" value="1"/>
</dbReference>
<dbReference type="Pfam" id="PF07859">
    <property type="entry name" value="Abhydrolase_3"/>
    <property type="match status" value="1"/>
</dbReference>
<dbReference type="GO" id="GO:0016787">
    <property type="term" value="F:hydrolase activity"/>
    <property type="evidence" value="ECO:0007669"/>
    <property type="project" value="UniProtKB-KW"/>
</dbReference>
<dbReference type="PROSITE" id="PS01174">
    <property type="entry name" value="LIPASE_GDXG_SER"/>
    <property type="match status" value="1"/>
</dbReference>
<evidence type="ECO:0000256" key="3">
    <source>
        <dbReference type="PROSITE-ProRule" id="PRU10038"/>
    </source>
</evidence>
<comment type="caution">
    <text evidence="5">The sequence shown here is derived from an EMBL/GenBank/DDBJ whole genome shotgun (WGS) entry which is preliminary data.</text>
</comment>
<organism evidence="5 6">
    <name type="scientific">Coptis chinensis</name>
    <dbReference type="NCBI Taxonomy" id="261450"/>
    <lineage>
        <taxon>Eukaryota</taxon>
        <taxon>Viridiplantae</taxon>
        <taxon>Streptophyta</taxon>
        <taxon>Embryophyta</taxon>
        <taxon>Tracheophyta</taxon>
        <taxon>Spermatophyta</taxon>
        <taxon>Magnoliopsida</taxon>
        <taxon>Ranunculales</taxon>
        <taxon>Ranunculaceae</taxon>
        <taxon>Coptidoideae</taxon>
        <taxon>Coptis</taxon>
    </lineage>
</organism>
<dbReference type="InterPro" id="IPR013094">
    <property type="entry name" value="AB_hydrolase_3"/>
</dbReference>
<evidence type="ECO:0000256" key="2">
    <source>
        <dbReference type="ARBA" id="ARBA00022801"/>
    </source>
</evidence>
<dbReference type="OrthoDB" id="408631at2759"/>
<sequence>MDTNKAELDYDEVLPFLRVHKDGHIERLGDTDNVPPSFDPQTNVTSKDVLIIPDCNISARLYLPKLANSDQKLPLLVYFHGGGFYISSPFAHRYHSYITSLVSRANVAAVSVDYRLAPEHPVPIAYEDSWAALKWISSHIEGKGDETWLKNYVDFSKVFLAGDSAGANIAHNMAMLAGDPNGGLSVKILGVALIHPYFWGSETIGSEANDPEGKGKVDRLWPFVCPSAPNNDNPQVNPVGAGAPSLSRLACKKVLVCVAEKDILRDRGWLYYETLRKCGWNGDVEIIETEEEDHVFHLSNPTCEKANNLIKRLAAFLNHDSPTLL</sequence>
<gene>
    <name evidence="5" type="ORF">IFM89_030934</name>
</gene>
<comment type="similarity">
    <text evidence="1">Belongs to the 'GDXG' lipolytic enzyme family.</text>
</comment>
<keyword evidence="2" id="KW-0378">Hydrolase</keyword>
<dbReference type="PANTHER" id="PTHR23024">
    <property type="entry name" value="ARYLACETAMIDE DEACETYLASE"/>
    <property type="match status" value="1"/>
</dbReference>
<feature type="active site" evidence="3">
    <location>
        <position position="164"/>
    </location>
</feature>
<dbReference type="InterPro" id="IPR002168">
    <property type="entry name" value="Lipase_GDXG_HIS_AS"/>
</dbReference>
<evidence type="ECO:0000256" key="1">
    <source>
        <dbReference type="ARBA" id="ARBA00010515"/>
    </source>
</evidence>
<dbReference type="SUPFAM" id="SSF53474">
    <property type="entry name" value="alpha/beta-Hydrolases"/>
    <property type="match status" value="1"/>
</dbReference>
<evidence type="ECO:0000313" key="6">
    <source>
        <dbReference type="Proteomes" id="UP000631114"/>
    </source>
</evidence>
<keyword evidence="6" id="KW-1185">Reference proteome</keyword>
<feature type="domain" description="Alpha/beta hydrolase fold-3" evidence="4">
    <location>
        <begin position="76"/>
        <end position="297"/>
    </location>
</feature>
<evidence type="ECO:0000259" key="4">
    <source>
        <dbReference type="Pfam" id="PF07859"/>
    </source>
</evidence>
<dbReference type="InterPro" id="IPR050466">
    <property type="entry name" value="Carboxylest/Gibb_receptor"/>
</dbReference>
<dbReference type="Proteomes" id="UP000631114">
    <property type="component" value="Unassembled WGS sequence"/>
</dbReference>
<dbReference type="PANTHER" id="PTHR23024:SF458">
    <property type="entry name" value="ALPHA_BETA HYDROLASE FOLD-3 DOMAIN-CONTAINING PROTEIN"/>
    <property type="match status" value="1"/>
</dbReference>
<proteinExistence type="inferred from homology"/>
<protein>
    <recommendedName>
        <fullName evidence="4">Alpha/beta hydrolase fold-3 domain-containing protein</fullName>
    </recommendedName>
</protein>
<evidence type="ECO:0000313" key="5">
    <source>
        <dbReference type="EMBL" id="KAF9602778.1"/>
    </source>
</evidence>
<dbReference type="AlphaFoldDB" id="A0A835HR87"/>
<dbReference type="EMBL" id="JADFTS010000006">
    <property type="protein sequence ID" value="KAF9602778.1"/>
    <property type="molecule type" value="Genomic_DNA"/>
</dbReference>
<dbReference type="InterPro" id="IPR033140">
    <property type="entry name" value="Lipase_GDXG_put_SER_AS"/>
</dbReference>
<dbReference type="PROSITE" id="PS01173">
    <property type="entry name" value="LIPASE_GDXG_HIS"/>
    <property type="match status" value="1"/>
</dbReference>
<name>A0A835HR87_9MAGN</name>
<dbReference type="InterPro" id="IPR029058">
    <property type="entry name" value="AB_hydrolase_fold"/>
</dbReference>